<proteinExistence type="predicted"/>
<gene>
    <name evidence="2" type="ORF">FHS31_000641</name>
</gene>
<dbReference type="InterPro" id="IPR014469">
    <property type="entry name" value="DUF2271"/>
</dbReference>
<keyword evidence="1" id="KW-0732">Signal</keyword>
<organism evidence="2 3">
    <name type="scientific">Sphingomonas vulcanisoli</name>
    <dbReference type="NCBI Taxonomy" id="1658060"/>
    <lineage>
        <taxon>Bacteria</taxon>
        <taxon>Pseudomonadati</taxon>
        <taxon>Pseudomonadota</taxon>
        <taxon>Alphaproteobacteria</taxon>
        <taxon>Sphingomonadales</taxon>
        <taxon>Sphingomonadaceae</taxon>
        <taxon>Sphingomonas</taxon>
    </lineage>
</organism>
<evidence type="ECO:0008006" key="4">
    <source>
        <dbReference type="Google" id="ProtNLM"/>
    </source>
</evidence>
<name>A0ABX0TNG5_9SPHN</name>
<dbReference type="Proteomes" id="UP000727456">
    <property type="component" value="Unassembled WGS sequence"/>
</dbReference>
<accession>A0ABX0TNG5</accession>
<evidence type="ECO:0000313" key="3">
    <source>
        <dbReference type="Proteomes" id="UP000727456"/>
    </source>
</evidence>
<evidence type="ECO:0000313" key="2">
    <source>
        <dbReference type="EMBL" id="NIJ07059.1"/>
    </source>
</evidence>
<keyword evidence="3" id="KW-1185">Reference proteome</keyword>
<protein>
    <recommendedName>
        <fullName evidence="4">DUF2271 domain-containing protein</fullName>
    </recommendedName>
</protein>
<comment type="caution">
    <text evidence="2">The sequence shown here is derived from an EMBL/GenBank/DDBJ whole genome shotgun (WGS) entry which is preliminary data.</text>
</comment>
<feature type="signal peptide" evidence="1">
    <location>
        <begin position="1"/>
        <end position="23"/>
    </location>
</feature>
<sequence length="158" mass="16422">MRLSPFAPSLAVLTGLAAAPTMAATVTVTIPRQSVAEYQKPYVAVYLEPTAGGPAKTVALWYAMNKPDGDHGTKWLNEVRAWWRKGGRSLSLPADGISGATRAPGTYSIPLPADALSGAYKLTIEAAREHGGREFVTIAAKAGASGSGKTELGAVAVR</sequence>
<evidence type="ECO:0000256" key="1">
    <source>
        <dbReference type="SAM" id="SignalP"/>
    </source>
</evidence>
<reference evidence="2 3" key="1">
    <citation type="submission" date="2020-03" db="EMBL/GenBank/DDBJ databases">
        <title>Genomic Encyclopedia of Type Strains, Phase III (KMG-III): the genomes of soil and plant-associated and newly described type strains.</title>
        <authorList>
            <person name="Whitman W."/>
        </authorList>
    </citation>
    <scope>NUCLEOTIDE SEQUENCE [LARGE SCALE GENOMIC DNA]</scope>
    <source>
        <strain evidence="2 3">CECT 8804</strain>
    </source>
</reference>
<dbReference type="RefSeq" id="WP_167071876.1">
    <property type="nucleotide sequence ID" value="NZ_JAAOZC010000001.1"/>
</dbReference>
<feature type="chain" id="PRO_5046325055" description="DUF2271 domain-containing protein" evidence="1">
    <location>
        <begin position="24"/>
        <end position="158"/>
    </location>
</feature>
<dbReference type="PIRSF" id="PIRSF014995">
    <property type="entry name" value="UCP014995"/>
    <property type="match status" value="1"/>
</dbReference>
<dbReference type="EMBL" id="JAAOZC010000001">
    <property type="protein sequence ID" value="NIJ07059.1"/>
    <property type="molecule type" value="Genomic_DNA"/>
</dbReference>
<dbReference type="Pfam" id="PF10029">
    <property type="entry name" value="DUF2271"/>
    <property type="match status" value="1"/>
</dbReference>